<organism evidence="3 4">
    <name type="scientific">Kineosporia mesophila</name>
    <dbReference type="NCBI Taxonomy" id="566012"/>
    <lineage>
        <taxon>Bacteria</taxon>
        <taxon>Bacillati</taxon>
        <taxon>Actinomycetota</taxon>
        <taxon>Actinomycetes</taxon>
        <taxon>Kineosporiales</taxon>
        <taxon>Kineosporiaceae</taxon>
        <taxon>Kineosporia</taxon>
    </lineage>
</organism>
<dbReference type="Proteomes" id="UP001501074">
    <property type="component" value="Unassembled WGS sequence"/>
</dbReference>
<accession>A0ABP7A956</accession>
<evidence type="ECO:0008006" key="5">
    <source>
        <dbReference type="Google" id="ProtNLM"/>
    </source>
</evidence>
<name>A0ABP7A956_9ACTN</name>
<evidence type="ECO:0000256" key="2">
    <source>
        <dbReference type="SAM" id="MobiDB-lite"/>
    </source>
</evidence>
<gene>
    <name evidence="3" type="ORF">GCM10022223_50690</name>
</gene>
<feature type="region of interest" description="Disordered" evidence="2">
    <location>
        <begin position="1"/>
        <end position="21"/>
    </location>
</feature>
<dbReference type="InterPro" id="IPR042204">
    <property type="entry name" value="2Fe-2S-bd_N"/>
</dbReference>
<dbReference type="RefSeq" id="WP_231488874.1">
    <property type="nucleotide sequence ID" value="NZ_BAAAZO010000010.1"/>
</dbReference>
<protein>
    <recommendedName>
        <fullName evidence="5">2Fe-2S iron-sulfur cluster protein</fullName>
    </recommendedName>
</protein>
<keyword evidence="4" id="KW-1185">Reference proteome</keyword>
<evidence type="ECO:0000313" key="4">
    <source>
        <dbReference type="Proteomes" id="UP001501074"/>
    </source>
</evidence>
<dbReference type="EMBL" id="BAAAZO010000010">
    <property type="protein sequence ID" value="GAA3627259.1"/>
    <property type="molecule type" value="Genomic_DNA"/>
</dbReference>
<keyword evidence="1" id="KW-0560">Oxidoreductase</keyword>
<sequence length="105" mass="10965">MGPQRLPVAQDPVAPRDSGPLTITVDGAQVTGQVGQTVAGLLLGAGHVSWRTSRTGRPRGVFCGIGVCFDCLVTVNDIPDVRACQRRATEGDVVSTEPPTRETPA</sequence>
<evidence type="ECO:0000256" key="1">
    <source>
        <dbReference type="ARBA" id="ARBA00023002"/>
    </source>
</evidence>
<dbReference type="SUPFAM" id="SSF54292">
    <property type="entry name" value="2Fe-2S ferredoxin-like"/>
    <property type="match status" value="1"/>
</dbReference>
<comment type="caution">
    <text evidence="3">The sequence shown here is derived from an EMBL/GenBank/DDBJ whole genome shotgun (WGS) entry which is preliminary data.</text>
</comment>
<proteinExistence type="predicted"/>
<reference evidence="4" key="1">
    <citation type="journal article" date="2019" name="Int. J. Syst. Evol. Microbiol.">
        <title>The Global Catalogue of Microorganisms (GCM) 10K type strain sequencing project: providing services to taxonomists for standard genome sequencing and annotation.</title>
        <authorList>
            <consortium name="The Broad Institute Genomics Platform"/>
            <consortium name="The Broad Institute Genome Sequencing Center for Infectious Disease"/>
            <person name="Wu L."/>
            <person name="Ma J."/>
        </authorList>
    </citation>
    <scope>NUCLEOTIDE SEQUENCE [LARGE SCALE GENOMIC DNA]</scope>
    <source>
        <strain evidence="4">JCM 16902</strain>
    </source>
</reference>
<dbReference type="Gene3D" id="3.10.20.440">
    <property type="entry name" value="2Fe-2S iron-sulphur cluster binding domain, sarcosine oxidase, alpha subunit, N-terminal domain"/>
    <property type="match status" value="1"/>
</dbReference>
<dbReference type="InterPro" id="IPR036010">
    <property type="entry name" value="2Fe-2S_ferredoxin-like_sf"/>
</dbReference>
<dbReference type="Pfam" id="PF13510">
    <property type="entry name" value="Fer2_4"/>
    <property type="match status" value="1"/>
</dbReference>
<evidence type="ECO:0000313" key="3">
    <source>
        <dbReference type="EMBL" id="GAA3627259.1"/>
    </source>
</evidence>